<accession>A0A0N0U346</accession>
<evidence type="ECO:0000313" key="2">
    <source>
        <dbReference type="EMBL" id="KOX68221.1"/>
    </source>
</evidence>
<dbReference type="Proteomes" id="UP000053105">
    <property type="component" value="Unassembled WGS sequence"/>
</dbReference>
<evidence type="ECO:0000256" key="1">
    <source>
        <dbReference type="SAM" id="MobiDB-lite"/>
    </source>
</evidence>
<reference evidence="2 3" key="1">
    <citation type="submission" date="2015-07" db="EMBL/GenBank/DDBJ databases">
        <title>The genome of Melipona quadrifasciata.</title>
        <authorList>
            <person name="Pan H."/>
            <person name="Kapheim K."/>
        </authorList>
    </citation>
    <scope>NUCLEOTIDE SEQUENCE [LARGE SCALE GENOMIC DNA]</scope>
    <source>
        <strain evidence="2">0111107301</strain>
        <tissue evidence="2">Whole body</tissue>
    </source>
</reference>
<name>A0A0N0U346_9HYME</name>
<dbReference type="EMBL" id="KQ435944">
    <property type="protein sequence ID" value="KOX68221.1"/>
    <property type="molecule type" value="Genomic_DNA"/>
</dbReference>
<gene>
    <name evidence="2" type="ORF">WN51_06115</name>
</gene>
<proteinExistence type="predicted"/>
<dbReference type="AlphaFoldDB" id="A0A0N0U346"/>
<protein>
    <submittedName>
        <fullName evidence="2">Uncharacterized protein</fullName>
    </submittedName>
</protein>
<keyword evidence="3" id="KW-1185">Reference proteome</keyword>
<evidence type="ECO:0000313" key="3">
    <source>
        <dbReference type="Proteomes" id="UP000053105"/>
    </source>
</evidence>
<organism evidence="2 3">
    <name type="scientific">Melipona quadrifasciata</name>
    <dbReference type="NCBI Taxonomy" id="166423"/>
    <lineage>
        <taxon>Eukaryota</taxon>
        <taxon>Metazoa</taxon>
        <taxon>Ecdysozoa</taxon>
        <taxon>Arthropoda</taxon>
        <taxon>Hexapoda</taxon>
        <taxon>Insecta</taxon>
        <taxon>Pterygota</taxon>
        <taxon>Neoptera</taxon>
        <taxon>Endopterygota</taxon>
        <taxon>Hymenoptera</taxon>
        <taxon>Apocrita</taxon>
        <taxon>Aculeata</taxon>
        <taxon>Apoidea</taxon>
        <taxon>Anthophila</taxon>
        <taxon>Apidae</taxon>
        <taxon>Melipona</taxon>
    </lineage>
</organism>
<sequence>MAETLSTQRRDRCSGGDGASDREYGEGRKDRQLATSDFRRCVKSIDKTVFYFESGVSYSNEKWRNQFTLRKCNKCISEITSKSKSRWTNISI</sequence>
<feature type="compositionally biased region" description="Basic and acidic residues" evidence="1">
    <location>
        <begin position="8"/>
        <end position="30"/>
    </location>
</feature>
<feature type="region of interest" description="Disordered" evidence="1">
    <location>
        <begin position="1"/>
        <end position="30"/>
    </location>
</feature>